<reference evidence="1 2" key="1">
    <citation type="submission" date="2015-03" db="EMBL/GenBank/DDBJ databases">
        <authorList>
            <person name="Melo L.D.R."/>
            <person name="Veiga P."/>
            <person name="Cerca N."/>
            <person name="Kropinski A.M."/>
            <person name="Azeredo J."/>
            <person name="Almeida C."/>
            <person name="Sillankorva S."/>
        </authorList>
    </citation>
    <scope>NUCLEOTIDE SEQUENCE [LARGE SCALE GENOMIC DNA]</scope>
</reference>
<sequence length="140" mass="16510">MDILKYVFTVHNDTQKGEAIEVASWYVGLPVEYKKLFQENPDWAYAVYLTIREDHPLFDKDVDFWDNYCHRGCTYFETKEVTSSNTWGSSYKDEHLPETKYKVRVIGMDFRHYGDNIHHHPRGGIPSEILNAIEHLKQAL</sequence>
<gene>
    <name evidence="1" type="ORF">Pm5461_168</name>
</gene>
<accession>A0A0G2SS97</accession>
<dbReference type="OrthoDB" id="35391at10239"/>
<evidence type="ECO:0000313" key="1">
    <source>
        <dbReference type="EMBL" id="AKA62034.1"/>
    </source>
</evidence>
<dbReference type="Proteomes" id="UP000202749">
    <property type="component" value="Segment"/>
</dbReference>
<dbReference type="KEGG" id="vg:26622716"/>
<dbReference type="RefSeq" id="YP_009195590.1">
    <property type="nucleotide sequence ID" value="NC_028762.1"/>
</dbReference>
<organism evidence="1 2">
    <name type="scientific">Proteus phage vB_PmiM_Pm5461</name>
    <dbReference type="NCBI Taxonomy" id="1636250"/>
    <lineage>
        <taxon>Viruses</taxon>
        <taxon>Duplodnaviria</taxon>
        <taxon>Heunggongvirae</taxon>
        <taxon>Uroviricota</taxon>
        <taxon>Caudoviricetes</taxon>
        <taxon>Pantevenvirales</taxon>
        <taxon>Straboviridae</taxon>
        <taxon>Bragavirus</taxon>
        <taxon>Bragavirus pm5461</taxon>
    </lineage>
</organism>
<proteinExistence type="predicted"/>
<dbReference type="EMBL" id="KP890823">
    <property type="protein sequence ID" value="AKA62034.1"/>
    <property type="molecule type" value="Genomic_DNA"/>
</dbReference>
<name>A0A0G2SS97_9CAUD</name>
<evidence type="ECO:0000313" key="2">
    <source>
        <dbReference type="Proteomes" id="UP000202749"/>
    </source>
</evidence>
<protein>
    <submittedName>
        <fullName evidence="1">Uncharacterized protein</fullName>
    </submittedName>
</protein>
<dbReference type="GeneID" id="26622716"/>
<keyword evidence="2" id="KW-1185">Reference proteome</keyword>